<protein>
    <submittedName>
        <fullName evidence="1">Uncharacterized protein</fullName>
    </submittedName>
</protein>
<dbReference type="Proteomes" id="UP000248329">
    <property type="component" value="Unassembled WGS sequence"/>
</dbReference>
<gene>
    <name evidence="1" type="ORF">C4B59_17535</name>
</gene>
<evidence type="ECO:0000313" key="1">
    <source>
        <dbReference type="EMBL" id="PXF55245.1"/>
    </source>
</evidence>
<sequence length="442" mass="50166">MKKHTKQIAAFLMVLTVVFIAGCTEKMSAEQIAARMKAQEESIKDFSAMVVMTISVGGNNTTMRVKVMNKMPDKDRAEFVEPASIAGRVIVRNGSTMWMYDPAINQATKARLQEDDPYEIDYTRYIKDIMNETDISYEGIGNVDGQRAYVILVTPHDETDRNNPISRTRAWIDCKDWMPLRIVMYGEKDKRNISVKMEFNNITFNAGIPDSEFIFEVPEGVQVVSDDWVPDAAHPAPVSEAVSGSVMAHPIFTNWRYMSYQNLSISNAPALNQTARITYSIIPDRDMEILSVQVVIPDDGFELIDIDDTWPHTRYNWTYRDTNDVRWYPTNLSKDTMYQFNATIKAVKTGNWTLSPSGSNKGMYISVYEDSACIRDEPFPNPPSMAVELNMSESEKIGANIVRTASKPSRSNFTPIPLNISEAEPFDLVWDGTKWVYVQNRS</sequence>
<evidence type="ECO:0000313" key="2">
    <source>
        <dbReference type="Proteomes" id="UP000248329"/>
    </source>
</evidence>
<organism evidence="1 2">
    <name type="scientific">Candidatus Methanogaster sp</name>
    <dbReference type="NCBI Taxonomy" id="3386292"/>
    <lineage>
        <taxon>Archaea</taxon>
        <taxon>Methanobacteriati</taxon>
        <taxon>Methanobacteriota</taxon>
        <taxon>Stenosarchaea group</taxon>
        <taxon>Methanomicrobia</taxon>
        <taxon>Methanosarcinales</taxon>
        <taxon>ANME-2 cluster</taxon>
        <taxon>Candidatus Methanogasteraceae</taxon>
        <taxon>Candidatus Methanogaster</taxon>
    </lineage>
</organism>
<proteinExistence type="predicted"/>
<dbReference type="EMBL" id="PQXF01000134">
    <property type="protein sequence ID" value="PXF55245.1"/>
    <property type="molecule type" value="Genomic_DNA"/>
</dbReference>
<accession>A0AC61KXS7</accession>
<reference evidence="1" key="1">
    <citation type="submission" date="2018-01" db="EMBL/GenBank/DDBJ databases">
        <authorList>
            <person name="Krukenberg V."/>
        </authorList>
    </citation>
    <scope>NUCLEOTIDE SEQUENCE</scope>
    <source>
        <strain evidence="1">E20ANME2</strain>
    </source>
</reference>
<name>A0AC61KXS7_9EURY</name>
<comment type="caution">
    <text evidence="1">The sequence shown here is derived from an EMBL/GenBank/DDBJ whole genome shotgun (WGS) entry which is preliminary data.</text>
</comment>